<proteinExistence type="inferred from homology"/>
<protein>
    <recommendedName>
        <fullName evidence="6">Epimerase</fullName>
    </recommendedName>
</protein>
<reference evidence="4 5" key="1">
    <citation type="submission" date="2017-07" db="EMBL/GenBank/DDBJ databases">
        <title>Tetzosporium hominis gen.nov. sp.nov.</title>
        <authorList>
            <person name="Tetz G."/>
            <person name="Tetz V."/>
        </authorList>
    </citation>
    <scope>NUCLEOTIDE SEQUENCE [LARGE SCALE GENOMIC DNA]</scope>
    <source>
        <strain evidence="4 5">VT-49</strain>
    </source>
</reference>
<dbReference type="Pfam" id="PF00106">
    <property type="entry name" value="adh_short"/>
    <property type="match status" value="1"/>
</dbReference>
<dbReference type="PRINTS" id="PR00080">
    <property type="entry name" value="SDRFAMILY"/>
</dbReference>
<organism evidence="4 5">
    <name type="scientific">Tetzosporium hominis</name>
    <dbReference type="NCBI Taxonomy" id="2020506"/>
    <lineage>
        <taxon>Bacteria</taxon>
        <taxon>Bacillati</taxon>
        <taxon>Bacillota</taxon>
        <taxon>Bacilli</taxon>
        <taxon>Bacillales</taxon>
        <taxon>Caryophanaceae</taxon>
        <taxon>Tetzosporium</taxon>
    </lineage>
</organism>
<evidence type="ECO:0008006" key="6">
    <source>
        <dbReference type="Google" id="ProtNLM"/>
    </source>
</evidence>
<dbReference type="RefSeq" id="WP_094943301.1">
    <property type="nucleotide sequence ID" value="NZ_NOKQ01000220.1"/>
</dbReference>
<evidence type="ECO:0000256" key="3">
    <source>
        <dbReference type="RuleBase" id="RU000363"/>
    </source>
</evidence>
<dbReference type="AlphaFoldDB" id="A0A264W1M3"/>
<keyword evidence="5" id="KW-1185">Reference proteome</keyword>
<dbReference type="InterPro" id="IPR036291">
    <property type="entry name" value="NAD(P)-bd_dom_sf"/>
</dbReference>
<evidence type="ECO:0000256" key="2">
    <source>
        <dbReference type="ARBA" id="ARBA00023002"/>
    </source>
</evidence>
<comment type="caution">
    <text evidence="4">The sequence shown here is derived from an EMBL/GenBank/DDBJ whole genome shotgun (WGS) entry which is preliminary data.</text>
</comment>
<dbReference type="OrthoDB" id="9808814at2"/>
<dbReference type="GO" id="GO:0016020">
    <property type="term" value="C:membrane"/>
    <property type="evidence" value="ECO:0007669"/>
    <property type="project" value="TreeGrafter"/>
</dbReference>
<dbReference type="PANTHER" id="PTHR44196">
    <property type="entry name" value="DEHYDROGENASE/REDUCTASE SDR FAMILY MEMBER 7B"/>
    <property type="match status" value="1"/>
</dbReference>
<comment type="similarity">
    <text evidence="1 3">Belongs to the short-chain dehydrogenases/reductases (SDR) family.</text>
</comment>
<name>A0A264W1M3_9BACL</name>
<dbReference type="PANTHER" id="PTHR44196:SF1">
    <property type="entry name" value="DEHYDROGENASE_REDUCTASE SDR FAMILY MEMBER 7B"/>
    <property type="match status" value="1"/>
</dbReference>
<evidence type="ECO:0000256" key="1">
    <source>
        <dbReference type="ARBA" id="ARBA00006484"/>
    </source>
</evidence>
<dbReference type="SUPFAM" id="SSF51735">
    <property type="entry name" value="NAD(P)-binding Rossmann-fold domains"/>
    <property type="match status" value="1"/>
</dbReference>
<dbReference type="EMBL" id="NOKQ01000220">
    <property type="protein sequence ID" value="OZS77482.1"/>
    <property type="molecule type" value="Genomic_DNA"/>
</dbReference>
<accession>A0A264W1M3</accession>
<keyword evidence="2" id="KW-0560">Oxidoreductase</keyword>
<evidence type="ECO:0000313" key="5">
    <source>
        <dbReference type="Proteomes" id="UP000217065"/>
    </source>
</evidence>
<dbReference type="Gene3D" id="3.40.50.720">
    <property type="entry name" value="NAD(P)-binding Rossmann-like Domain"/>
    <property type="match status" value="1"/>
</dbReference>
<dbReference type="PRINTS" id="PR00081">
    <property type="entry name" value="GDHRDH"/>
</dbReference>
<dbReference type="InterPro" id="IPR002347">
    <property type="entry name" value="SDR_fam"/>
</dbReference>
<dbReference type="GO" id="GO:0016491">
    <property type="term" value="F:oxidoreductase activity"/>
    <property type="evidence" value="ECO:0007669"/>
    <property type="project" value="UniProtKB-KW"/>
</dbReference>
<sequence length="261" mass="29810">MNGLHLLERLLYPNRMSDSNKVLKATRERVIVITGATSGIGNQLAFELSDYPVTLILTGRNAEELLSFKAKNECEDTRIHIHVADLRDPEQLEGFIRFLSEFTDGIDYFINNAGLSIHRPVLSSLDRAHDFERTMAINYFAPVKILLRIIPLLIKRQGHIINVSTINVLLSPMKHWAAYQASKAAFDTWLRSATPELKEQGVSVSTIYLSLVRTPMIKPTKAYAKMPAMSTEQAAREILRLMYTRKRLVTPWWLFWKGGIR</sequence>
<evidence type="ECO:0000313" key="4">
    <source>
        <dbReference type="EMBL" id="OZS77482.1"/>
    </source>
</evidence>
<gene>
    <name evidence="4" type="ORF">CF394_09690</name>
</gene>
<dbReference type="Proteomes" id="UP000217065">
    <property type="component" value="Unassembled WGS sequence"/>
</dbReference>